<evidence type="ECO:0000313" key="3">
    <source>
        <dbReference type="Proteomes" id="UP000479190"/>
    </source>
</evidence>
<dbReference type="OrthoDB" id="8023715at2759"/>
<name>A0A6H5J8J5_9HYME</name>
<feature type="compositionally biased region" description="Basic and acidic residues" evidence="1">
    <location>
        <begin position="258"/>
        <end position="272"/>
    </location>
</feature>
<feature type="compositionally biased region" description="Low complexity" evidence="1">
    <location>
        <begin position="240"/>
        <end position="254"/>
    </location>
</feature>
<accession>A0A6H5J8J5</accession>
<proteinExistence type="predicted"/>
<feature type="compositionally biased region" description="Basic and acidic residues" evidence="1">
    <location>
        <begin position="229"/>
        <end position="239"/>
    </location>
</feature>
<dbReference type="Proteomes" id="UP000479190">
    <property type="component" value="Unassembled WGS sequence"/>
</dbReference>
<feature type="region of interest" description="Disordered" evidence="1">
    <location>
        <begin position="225"/>
        <end position="363"/>
    </location>
</feature>
<feature type="compositionally biased region" description="Low complexity" evidence="1">
    <location>
        <begin position="9"/>
        <end position="26"/>
    </location>
</feature>
<organism evidence="2 3">
    <name type="scientific">Trichogramma brassicae</name>
    <dbReference type="NCBI Taxonomy" id="86971"/>
    <lineage>
        <taxon>Eukaryota</taxon>
        <taxon>Metazoa</taxon>
        <taxon>Ecdysozoa</taxon>
        <taxon>Arthropoda</taxon>
        <taxon>Hexapoda</taxon>
        <taxon>Insecta</taxon>
        <taxon>Pterygota</taxon>
        <taxon>Neoptera</taxon>
        <taxon>Endopterygota</taxon>
        <taxon>Hymenoptera</taxon>
        <taxon>Apocrita</taxon>
        <taxon>Proctotrupomorpha</taxon>
        <taxon>Chalcidoidea</taxon>
        <taxon>Trichogrammatidae</taxon>
        <taxon>Trichogramma</taxon>
    </lineage>
</organism>
<dbReference type="AlphaFoldDB" id="A0A6H5J8J5"/>
<feature type="region of interest" description="Disordered" evidence="1">
    <location>
        <begin position="1"/>
        <end position="36"/>
    </location>
</feature>
<feature type="compositionally biased region" description="Basic and acidic residues" evidence="1">
    <location>
        <begin position="304"/>
        <end position="318"/>
    </location>
</feature>
<reference evidence="2 3" key="1">
    <citation type="submission" date="2020-02" db="EMBL/GenBank/DDBJ databases">
        <authorList>
            <person name="Ferguson B K."/>
        </authorList>
    </citation>
    <scope>NUCLEOTIDE SEQUENCE [LARGE SCALE GENOMIC DNA]</scope>
</reference>
<keyword evidence="3" id="KW-1185">Reference proteome</keyword>
<feature type="compositionally biased region" description="Basic residues" evidence="1">
    <location>
        <begin position="284"/>
        <end position="295"/>
    </location>
</feature>
<gene>
    <name evidence="2" type="ORF">TBRA_LOCUS16468</name>
</gene>
<protein>
    <submittedName>
        <fullName evidence="2">Uncharacterized protein</fullName>
    </submittedName>
</protein>
<evidence type="ECO:0000256" key="1">
    <source>
        <dbReference type="SAM" id="MobiDB-lite"/>
    </source>
</evidence>
<sequence>MNLHSTMHVGGVSSSGSSSGDSQQQDLHVGQPVAGGPTISATKLYEVLNAFPQQLTDQYALSQQPQIQQHLLQQQLTQILQQQQSLQDDTDAKQQTSFSQPILHSFNYDEQADKPKQQRKQQSQSQQQQSIFVNQNYASGRVSADYSLSPDASDVQEVGVIGVGAADAGAQPENNIDYEKAAAANYLEDKGLTSQFYTTLPNRDAAETLAALAAAGNVNSQLIGQLRKQQQEQRQRQREQQQNNQQSSSSSSSSMPSNHKDEDDKEQQEVASEKQSSSTQKQLEHRRKLFYRRNKNRSETPLSDEGKKEDTKDDEKLSLRIMVSDESAEKDNSEEYEYERDEADNSRNSESPTEETEFGSRIA</sequence>
<dbReference type="EMBL" id="CADCXV010001505">
    <property type="protein sequence ID" value="CAB0044898.1"/>
    <property type="molecule type" value="Genomic_DNA"/>
</dbReference>
<evidence type="ECO:0000313" key="2">
    <source>
        <dbReference type="EMBL" id="CAB0044898.1"/>
    </source>
</evidence>